<proteinExistence type="predicted"/>
<protein>
    <submittedName>
        <fullName evidence="4">Nitrous-oxide reductase</fullName>
        <ecNumber evidence="4">1.7.99.6</ecNumber>
    </submittedName>
</protein>
<dbReference type="InterPro" id="IPR008972">
    <property type="entry name" value="Cupredoxin"/>
</dbReference>
<accession>A0A3B0UEY2</accession>
<dbReference type="PANTHER" id="PTHR42838:SF2">
    <property type="entry name" value="NITROUS-OXIDE REDUCTASE"/>
    <property type="match status" value="1"/>
</dbReference>
<dbReference type="GO" id="GO:0046872">
    <property type="term" value="F:metal ion binding"/>
    <property type="evidence" value="ECO:0007669"/>
    <property type="project" value="UniProtKB-KW"/>
</dbReference>
<dbReference type="EC" id="1.7.99.6" evidence="4"/>
<dbReference type="InterPro" id="IPR011045">
    <property type="entry name" value="N2O_reductase_N"/>
</dbReference>
<dbReference type="Gene3D" id="2.130.10.10">
    <property type="entry name" value="YVTN repeat-like/Quinoprotein amine dehydrogenase"/>
    <property type="match status" value="1"/>
</dbReference>
<dbReference type="SUPFAM" id="SSF49503">
    <property type="entry name" value="Cupredoxins"/>
    <property type="match status" value="1"/>
</dbReference>
<dbReference type="AlphaFoldDB" id="A0A3B0UEY2"/>
<sequence>MLITKRFLVLSLVFLLVAVAGEPVKAQKTLNDVKKERGLTDADVLAAVKTFMPRGGRDVYLGVVGTGNSGTMIVYGIPSMRIYKYVGVFSPEPWQGYGFDDESSLMLKKSSLDDKIDTYGDMRYPALSETNGKYDGKRLFFSDGANSRIAMVGLEDFETKQILSHPLFTSTYPEAAVTQNTEYVIQTSQFPSTWDGKSADVSFDYDKKFHSGVTFWKFEESNKVSKAGHLGRILKEKSFTLELPPFTLGYFDAGKFGSDGLVVGSAEKNQKHYVYVIDYKKLLGLKTSVINGATVVSFRDAVNANAIAMIQIPARARMVKVTPKGKYFVVVSDTLLVVDLNKVKAAMANKAYTVNKAADIPVIEVKSVSHGTLPLGKGVMDVAFEYRPNTAYASLFNENKIVRWNYKTMKKEGELTLDFKPGQLLVPQGMSASPHSNYLAVVDKEGIYKNFLGTGPVRPSFQHLIDISSDKMTDLYTMSLPQCNMYGSVAIARTLVKPIIRYPTGTNSRTGEISRYKTVAGKEKIERKGNRVHIFGTMIRSHITPEIVEVNQGDVVTFHLTNLELAEDETHGFTVDTYGKNGSYEPGKTASLTFVADRAGAFPYYCTEFCSALHLEMEGILMVKPKNYKEGSAIGGEIELTRAQLLGYKKNYEDKLIVIAQTQDVINSVVTWLKENHYEKYTSVKALVVDAVAQLNKAVVAKQNYEKYAKAGKWKEAFLWAEQYFQYQVKAADSGLRAKKLLKEKLEGTN</sequence>
<evidence type="ECO:0000256" key="3">
    <source>
        <dbReference type="ARBA" id="ARBA00023008"/>
    </source>
</evidence>
<dbReference type="InterPro" id="IPR041114">
    <property type="entry name" value="Nos_propeller"/>
</dbReference>
<name>A0A3B0UEY2_9ZZZZ</name>
<keyword evidence="4" id="KW-0560">Oxidoreductase</keyword>
<dbReference type="EMBL" id="UOET01000328">
    <property type="protein sequence ID" value="VAW29138.1"/>
    <property type="molecule type" value="Genomic_DNA"/>
</dbReference>
<evidence type="ECO:0000313" key="4">
    <source>
        <dbReference type="EMBL" id="VAW29138.1"/>
    </source>
</evidence>
<gene>
    <name evidence="4" type="ORF">MNBD_BACTEROID07-1240</name>
</gene>
<dbReference type="InterPro" id="IPR034205">
    <property type="entry name" value="N2OR_C"/>
</dbReference>
<dbReference type="CDD" id="cd04223">
    <property type="entry name" value="N2OR_C"/>
    <property type="match status" value="1"/>
</dbReference>
<dbReference type="Gene3D" id="2.60.40.420">
    <property type="entry name" value="Cupredoxins - blue copper proteins"/>
    <property type="match status" value="1"/>
</dbReference>
<dbReference type="GO" id="GO:0016491">
    <property type="term" value="F:oxidoreductase activity"/>
    <property type="evidence" value="ECO:0007669"/>
    <property type="project" value="UniProtKB-KW"/>
</dbReference>
<evidence type="ECO:0000256" key="2">
    <source>
        <dbReference type="ARBA" id="ARBA00022723"/>
    </source>
</evidence>
<organism evidence="4">
    <name type="scientific">hydrothermal vent metagenome</name>
    <dbReference type="NCBI Taxonomy" id="652676"/>
    <lineage>
        <taxon>unclassified sequences</taxon>
        <taxon>metagenomes</taxon>
        <taxon>ecological metagenomes</taxon>
    </lineage>
</organism>
<keyword evidence="2" id="KW-0479">Metal-binding</keyword>
<evidence type="ECO:0000256" key="1">
    <source>
        <dbReference type="ARBA" id="ARBA00004196"/>
    </source>
</evidence>
<dbReference type="InterPro" id="IPR015943">
    <property type="entry name" value="WD40/YVTN_repeat-like_dom_sf"/>
</dbReference>
<dbReference type="Pfam" id="PF18764">
    <property type="entry name" value="nos_propeller"/>
    <property type="match status" value="1"/>
</dbReference>
<dbReference type="PANTHER" id="PTHR42838">
    <property type="entry name" value="CYTOCHROME C OXIDASE SUBUNIT II"/>
    <property type="match status" value="1"/>
</dbReference>
<comment type="subcellular location">
    <subcellularLocation>
        <location evidence="1">Cell envelope</location>
    </subcellularLocation>
</comment>
<dbReference type="SUPFAM" id="SSF50974">
    <property type="entry name" value="Nitrous oxide reductase, N-terminal domain"/>
    <property type="match status" value="1"/>
</dbReference>
<keyword evidence="3" id="KW-0186">Copper</keyword>
<dbReference type="InterPro" id="IPR051403">
    <property type="entry name" value="NosZ/Cyto_c_oxidase_sub2"/>
</dbReference>
<dbReference type="GO" id="GO:0030313">
    <property type="term" value="C:cell envelope"/>
    <property type="evidence" value="ECO:0007669"/>
    <property type="project" value="UniProtKB-SubCell"/>
</dbReference>
<reference evidence="4" key="1">
    <citation type="submission" date="2018-06" db="EMBL/GenBank/DDBJ databases">
        <authorList>
            <person name="Zhirakovskaya E."/>
        </authorList>
    </citation>
    <scope>NUCLEOTIDE SEQUENCE</scope>
</reference>